<evidence type="ECO:0008006" key="3">
    <source>
        <dbReference type="Google" id="ProtNLM"/>
    </source>
</evidence>
<name>A0A4Q9MBP7_9APHY</name>
<accession>A0A4Q9MBP7</accession>
<gene>
    <name evidence="2" type="ORF">BD311DRAFT_767975</name>
</gene>
<keyword evidence="1" id="KW-0732">Signal</keyword>
<feature type="signal peptide" evidence="1">
    <location>
        <begin position="1"/>
        <end position="22"/>
    </location>
</feature>
<reference evidence="2" key="1">
    <citation type="submission" date="2019-01" db="EMBL/GenBank/DDBJ databases">
        <title>Draft genome sequences of three monokaryotic isolates of the white-rot basidiomycete fungus Dichomitus squalens.</title>
        <authorList>
            <consortium name="DOE Joint Genome Institute"/>
            <person name="Lopez S.C."/>
            <person name="Andreopoulos B."/>
            <person name="Pangilinan J."/>
            <person name="Lipzen A."/>
            <person name="Riley R."/>
            <person name="Ahrendt S."/>
            <person name="Ng V."/>
            <person name="Barry K."/>
            <person name="Daum C."/>
            <person name="Grigoriev I.V."/>
            <person name="Hilden K.S."/>
            <person name="Makela M.R."/>
            <person name="de Vries R.P."/>
        </authorList>
    </citation>
    <scope>NUCLEOTIDE SEQUENCE [LARGE SCALE GENOMIC DNA]</scope>
    <source>
        <strain evidence="2">OM18370.1</strain>
    </source>
</reference>
<dbReference type="AlphaFoldDB" id="A0A4Q9MBP7"/>
<protein>
    <recommendedName>
        <fullName evidence="3">Secreted protein</fullName>
    </recommendedName>
</protein>
<organism evidence="2">
    <name type="scientific">Dichomitus squalens</name>
    <dbReference type="NCBI Taxonomy" id="114155"/>
    <lineage>
        <taxon>Eukaryota</taxon>
        <taxon>Fungi</taxon>
        <taxon>Dikarya</taxon>
        <taxon>Basidiomycota</taxon>
        <taxon>Agaricomycotina</taxon>
        <taxon>Agaricomycetes</taxon>
        <taxon>Polyporales</taxon>
        <taxon>Polyporaceae</taxon>
        <taxon>Dichomitus</taxon>
    </lineage>
</organism>
<evidence type="ECO:0000256" key="1">
    <source>
        <dbReference type="SAM" id="SignalP"/>
    </source>
</evidence>
<proteinExistence type="predicted"/>
<dbReference type="EMBL" id="ML143497">
    <property type="protein sequence ID" value="TBU23708.1"/>
    <property type="molecule type" value="Genomic_DNA"/>
</dbReference>
<feature type="chain" id="PRO_5020404895" description="Secreted protein" evidence="1">
    <location>
        <begin position="23"/>
        <end position="71"/>
    </location>
</feature>
<evidence type="ECO:0000313" key="2">
    <source>
        <dbReference type="EMBL" id="TBU23708.1"/>
    </source>
</evidence>
<dbReference type="Proteomes" id="UP000292957">
    <property type="component" value="Unassembled WGS sequence"/>
</dbReference>
<sequence length="71" mass="7840">MLQSRTYRLVSLELCFFVTGLALPPTCVLQLSFAPRDDIRRKANLTASPHCSRFGHKSVSGGSAPALSWYL</sequence>